<comment type="caution">
    <text evidence="10">The sequence shown here is derived from an EMBL/GenBank/DDBJ whole genome shotgun (WGS) entry which is preliminary data.</text>
</comment>
<proteinExistence type="inferred from homology"/>
<comment type="function">
    <text evidence="1 7">RNaseP catalyzes the removal of the 5'-leader sequence from pre-tRNA to produce the mature 5'-terminus. It can also cleave other RNA substrates such as 4.5S RNA. The protein component plays an auxiliary but essential role in vivo by binding to the 5'-leader sequence and broadening the substrate specificity of the ribozyme.</text>
</comment>
<evidence type="ECO:0000256" key="5">
    <source>
        <dbReference type="ARBA" id="ARBA00022801"/>
    </source>
</evidence>
<evidence type="ECO:0000256" key="7">
    <source>
        <dbReference type="HAMAP-Rule" id="MF_00227"/>
    </source>
</evidence>
<dbReference type="GO" id="GO:0030677">
    <property type="term" value="C:ribonuclease P complex"/>
    <property type="evidence" value="ECO:0007669"/>
    <property type="project" value="TreeGrafter"/>
</dbReference>
<organism evidence="10 11">
    <name type="scientific">Cupriavidus pauculus</name>
    <dbReference type="NCBI Taxonomy" id="82633"/>
    <lineage>
        <taxon>Bacteria</taxon>
        <taxon>Pseudomonadati</taxon>
        <taxon>Pseudomonadota</taxon>
        <taxon>Betaproteobacteria</taxon>
        <taxon>Burkholderiales</taxon>
        <taxon>Burkholderiaceae</taxon>
        <taxon>Cupriavidus</taxon>
    </lineage>
</organism>
<dbReference type="Pfam" id="PF00825">
    <property type="entry name" value="Ribonuclease_P"/>
    <property type="match status" value="1"/>
</dbReference>
<comment type="subunit">
    <text evidence="7">Consists of a catalytic RNA component (M1 or rnpB) and a protein subunit.</text>
</comment>
<dbReference type="HAMAP" id="MF_00227">
    <property type="entry name" value="RNase_P"/>
    <property type="match status" value="1"/>
</dbReference>
<dbReference type="PANTHER" id="PTHR33992:SF1">
    <property type="entry name" value="RIBONUCLEASE P PROTEIN COMPONENT"/>
    <property type="match status" value="1"/>
</dbReference>
<keyword evidence="3 7" id="KW-0540">Nuclease</keyword>
<evidence type="ECO:0000256" key="3">
    <source>
        <dbReference type="ARBA" id="ARBA00022722"/>
    </source>
</evidence>
<dbReference type="PROSITE" id="PS00648">
    <property type="entry name" value="RIBONUCLEASE_P"/>
    <property type="match status" value="1"/>
</dbReference>
<evidence type="ECO:0000256" key="6">
    <source>
        <dbReference type="ARBA" id="ARBA00022884"/>
    </source>
</evidence>
<feature type="compositionally biased region" description="Low complexity" evidence="9">
    <location>
        <begin position="130"/>
        <end position="141"/>
    </location>
</feature>
<evidence type="ECO:0000256" key="2">
    <source>
        <dbReference type="ARBA" id="ARBA00022694"/>
    </source>
</evidence>
<evidence type="ECO:0000256" key="8">
    <source>
        <dbReference type="NCBIfam" id="TIGR00188"/>
    </source>
</evidence>
<evidence type="ECO:0000256" key="1">
    <source>
        <dbReference type="ARBA" id="ARBA00002663"/>
    </source>
</evidence>
<gene>
    <name evidence="7 10" type="primary">rnpA</name>
    <name evidence="10" type="ORF">CYJ10_01085</name>
</gene>
<dbReference type="EC" id="3.1.26.5" evidence="7 8"/>
<dbReference type="Proteomes" id="UP000234341">
    <property type="component" value="Unassembled WGS sequence"/>
</dbReference>
<dbReference type="GO" id="GO:0001682">
    <property type="term" value="P:tRNA 5'-leader removal"/>
    <property type="evidence" value="ECO:0007669"/>
    <property type="project" value="UniProtKB-UniRule"/>
</dbReference>
<dbReference type="GO" id="GO:0042781">
    <property type="term" value="F:3'-tRNA processing endoribonuclease activity"/>
    <property type="evidence" value="ECO:0007669"/>
    <property type="project" value="TreeGrafter"/>
</dbReference>
<keyword evidence="2 7" id="KW-0819">tRNA processing</keyword>
<dbReference type="GO" id="GO:0000049">
    <property type="term" value="F:tRNA binding"/>
    <property type="evidence" value="ECO:0007669"/>
    <property type="project" value="UniProtKB-UniRule"/>
</dbReference>
<dbReference type="Gene3D" id="3.30.230.10">
    <property type="match status" value="1"/>
</dbReference>
<evidence type="ECO:0000256" key="9">
    <source>
        <dbReference type="SAM" id="MobiDB-lite"/>
    </source>
</evidence>
<reference evidence="10 11" key="1">
    <citation type="submission" date="2017-12" db="EMBL/GenBank/DDBJ databases">
        <title>Genome sequence of the active heterotrophic nitrifier-denitrifier, Cupriavidus pauculus UM1.</title>
        <authorList>
            <person name="Putonti C."/>
            <person name="Castignetti D."/>
        </authorList>
    </citation>
    <scope>NUCLEOTIDE SEQUENCE [LARGE SCALE GENOMIC DNA]</scope>
    <source>
        <strain evidence="10 11">UM1</strain>
    </source>
</reference>
<comment type="similarity">
    <text evidence="7">Belongs to the RnpA family.</text>
</comment>
<evidence type="ECO:0000313" key="10">
    <source>
        <dbReference type="EMBL" id="PLQ02606.1"/>
    </source>
</evidence>
<keyword evidence="6 7" id="KW-0694">RNA-binding</keyword>
<dbReference type="InterPro" id="IPR020539">
    <property type="entry name" value="RNase_P_CS"/>
</dbReference>
<name>A0A2N5CK53_9BURK</name>
<dbReference type="RefSeq" id="WP_101680368.1">
    <property type="nucleotide sequence ID" value="NZ_PJRP01000001.1"/>
</dbReference>
<dbReference type="EMBL" id="PJRP01000001">
    <property type="protein sequence ID" value="PLQ02606.1"/>
    <property type="molecule type" value="Genomic_DNA"/>
</dbReference>
<keyword evidence="4 7" id="KW-0255">Endonuclease</keyword>
<dbReference type="NCBIfam" id="TIGR00188">
    <property type="entry name" value="rnpA"/>
    <property type="match status" value="1"/>
</dbReference>
<dbReference type="InterPro" id="IPR014721">
    <property type="entry name" value="Ribsml_uS5_D2-typ_fold_subgr"/>
</dbReference>
<protein>
    <recommendedName>
        <fullName evidence="7 8">Ribonuclease P protein component</fullName>
        <shortName evidence="7">RNase P protein</shortName>
        <shortName evidence="7">RNaseP protein</shortName>
        <ecNumber evidence="7 8">3.1.26.5</ecNumber>
    </recommendedName>
    <alternativeName>
        <fullName evidence="7">Protein C5</fullName>
    </alternativeName>
</protein>
<dbReference type="GO" id="GO:0004526">
    <property type="term" value="F:ribonuclease P activity"/>
    <property type="evidence" value="ECO:0007669"/>
    <property type="project" value="UniProtKB-UniRule"/>
</dbReference>
<keyword evidence="5 7" id="KW-0378">Hydrolase</keyword>
<dbReference type="SUPFAM" id="SSF54211">
    <property type="entry name" value="Ribosomal protein S5 domain 2-like"/>
    <property type="match status" value="1"/>
</dbReference>
<evidence type="ECO:0000256" key="4">
    <source>
        <dbReference type="ARBA" id="ARBA00022759"/>
    </source>
</evidence>
<dbReference type="AlphaFoldDB" id="A0A2N5CK53"/>
<dbReference type="STRING" id="82633.GCA_000974605_03269"/>
<feature type="region of interest" description="Disordered" evidence="9">
    <location>
        <begin position="123"/>
        <end position="148"/>
    </location>
</feature>
<evidence type="ECO:0000313" key="11">
    <source>
        <dbReference type="Proteomes" id="UP000234341"/>
    </source>
</evidence>
<accession>A0A2N5CK53</accession>
<comment type="catalytic activity">
    <reaction evidence="7">
        <text>Endonucleolytic cleavage of RNA, removing 5'-extranucleotides from tRNA precursor.</text>
        <dbReference type="EC" id="3.1.26.5"/>
    </reaction>
</comment>
<dbReference type="InterPro" id="IPR000100">
    <property type="entry name" value="RNase_P"/>
</dbReference>
<dbReference type="PANTHER" id="PTHR33992">
    <property type="entry name" value="RIBONUCLEASE P PROTEIN COMPONENT"/>
    <property type="match status" value="1"/>
</dbReference>
<dbReference type="InterPro" id="IPR020568">
    <property type="entry name" value="Ribosomal_Su5_D2-typ_SF"/>
</dbReference>
<sequence>MSTHAFPKAARLTKTDEFSSVFALRPRRRSTHFVLYVRANGQPQARLGIVVGKKFAPRAAERNLVKRMVRELFRSRQDQFAGRDILLRLQAKFPRADFASRSAIRRACQAELGSLLDVAARPLPPAPTVPASGEPPASATPAAPPAPA</sequence>
<dbReference type="OrthoDB" id="398329at2"/>